<evidence type="ECO:0000256" key="1">
    <source>
        <dbReference type="SAM" id="MobiDB-lite"/>
    </source>
</evidence>
<sequence>MNTAVTQPDLYAWASNERRSGEGIEVDRPSSEWVKTLQRARLRYSVHAPNRQGQARDKWTVTLRSSRAGLREAVSALTAGERSEDQTGHSPAAVSRHGNVSAWERHTMLLFPFPARGVKKAVEGQ</sequence>
<protein>
    <submittedName>
        <fullName evidence="2">Uncharacterized protein</fullName>
    </submittedName>
</protein>
<comment type="caution">
    <text evidence="2">The sequence shown here is derived from an EMBL/GenBank/DDBJ whole genome shotgun (WGS) entry which is preliminary data.</text>
</comment>
<proteinExistence type="predicted"/>
<reference evidence="2" key="1">
    <citation type="journal article" date="2023" name="Science">
        <title>Genome structures resolve the early diversification of teleost fishes.</title>
        <authorList>
            <person name="Parey E."/>
            <person name="Louis A."/>
            <person name="Montfort J."/>
            <person name="Bouchez O."/>
            <person name="Roques C."/>
            <person name="Iampietro C."/>
            <person name="Lluch J."/>
            <person name="Castinel A."/>
            <person name="Donnadieu C."/>
            <person name="Desvignes T."/>
            <person name="Floi Bucao C."/>
            <person name="Jouanno E."/>
            <person name="Wen M."/>
            <person name="Mejri S."/>
            <person name="Dirks R."/>
            <person name="Jansen H."/>
            <person name="Henkel C."/>
            <person name="Chen W.J."/>
            <person name="Zahm M."/>
            <person name="Cabau C."/>
            <person name="Klopp C."/>
            <person name="Thompson A.W."/>
            <person name="Robinson-Rechavi M."/>
            <person name="Braasch I."/>
            <person name="Lecointre G."/>
            <person name="Bobe J."/>
            <person name="Postlethwait J.H."/>
            <person name="Berthelot C."/>
            <person name="Roest Crollius H."/>
            <person name="Guiguen Y."/>
        </authorList>
    </citation>
    <scope>NUCLEOTIDE SEQUENCE</scope>
    <source>
        <strain evidence="2">NC1722</strain>
    </source>
</reference>
<keyword evidence="3" id="KW-1185">Reference proteome</keyword>
<accession>A0AAD7W5Q6</accession>
<organism evidence="2 3">
    <name type="scientific">Aldrovandia affinis</name>
    <dbReference type="NCBI Taxonomy" id="143900"/>
    <lineage>
        <taxon>Eukaryota</taxon>
        <taxon>Metazoa</taxon>
        <taxon>Chordata</taxon>
        <taxon>Craniata</taxon>
        <taxon>Vertebrata</taxon>
        <taxon>Euteleostomi</taxon>
        <taxon>Actinopterygii</taxon>
        <taxon>Neopterygii</taxon>
        <taxon>Teleostei</taxon>
        <taxon>Notacanthiformes</taxon>
        <taxon>Halosauridae</taxon>
        <taxon>Aldrovandia</taxon>
    </lineage>
</organism>
<dbReference type="AlphaFoldDB" id="A0AAD7W5Q6"/>
<gene>
    <name evidence="2" type="ORF">AAFF_G00191180</name>
</gene>
<dbReference type="Proteomes" id="UP001221898">
    <property type="component" value="Unassembled WGS sequence"/>
</dbReference>
<dbReference type="EMBL" id="JAINUG010000255">
    <property type="protein sequence ID" value="KAJ8385241.1"/>
    <property type="molecule type" value="Genomic_DNA"/>
</dbReference>
<evidence type="ECO:0000313" key="2">
    <source>
        <dbReference type="EMBL" id="KAJ8385241.1"/>
    </source>
</evidence>
<feature type="region of interest" description="Disordered" evidence="1">
    <location>
        <begin position="77"/>
        <end position="97"/>
    </location>
</feature>
<evidence type="ECO:0000313" key="3">
    <source>
        <dbReference type="Proteomes" id="UP001221898"/>
    </source>
</evidence>
<name>A0AAD7W5Q6_9TELE</name>